<comment type="caution">
    <text evidence="3">The sequence shown here is derived from an EMBL/GenBank/DDBJ whole genome shotgun (WGS) entry which is preliminary data.</text>
</comment>
<dbReference type="Gene3D" id="2.30.110.10">
    <property type="entry name" value="Electron Transport, Fmn-binding Protein, Chain A"/>
    <property type="match status" value="1"/>
</dbReference>
<evidence type="ECO:0000256" key="1">
    <source>
        <dbReference type="ARBA" id="ARBA00008710"/>
    </source>
</evidence>
<comment type="similarity">
    <text evidence="1">Belongs to the F420H(2)-dependent quinone reductase family.</text>
</comment>
<dbReference type="PANTHER" id="PTHR39428:SF1">
    <property type="entry name" value="F420H(2)-DEPENDENT QUINONE REDUCTASE RV1261C"/>
    <property type="match status" value="1"/>
</dbReference>
<comment type="catalytic activity">
    <reaction evidence="2">
        <text>oxidized coenzyme F420-(gamma-L-Glu)(n) + a quinol + H(+) = reduced coenzyme F420-(gamma-L-Glu)(n) + a quinone</text>
        <dbReference type="Rhea" id="RHEA:39663"/>
        <dbReference type="Rhea" id="RHEA-COMP:12939"/>
        <dbReference type="Rhea" id="RHEA-COMP:14378"/>
        <dbReference type="ChEBI" id="CHEBI:15378"/>
        <dbReference type="ChEBI" id="CHEBI:24646"/>
        <dbReference type="ChEBI" id="CHEBI:132124"/>
        <dbReference type="ChEBI" id="CHEBI:133980"/>
        <dbReference type="ChEBI" id="CHEBI:139511"/>
    </reaction>
</comment>
<dbReference type="SUPFAM" id="SSF50475">
    <property type="entry name" value="FMN-binding split barrel"/>
    <property type="match status" value="1"/>
</dbReference>
<evidence type="ECO:0000313" key="3">
    <source>
        <dbReference type="EMBL" id="GGX05012.1"/>
    </source>
</evidence>
<dbReference type="RefSeq" id="WP_190051502.1">
    <property type="nucleotide sequence ID" value="NZ_BMWC01000005.1"/>
</dbReference>
<evidence type="ECO:0000313" key="4">
    <source>
        <dbReference type="Proteomes" id="UP000617743"/>
    </source>
</evidence>
<accession>A0ABQ2X8J9</accession>
<dbReference type="NCBIfam" id="TIGR00026">
    <property type="entry name" value="hi_GC_TIGR00026"/>
    <property type="match status" value="1"/>
</dbReference>
<evidence type="ECO:0008006" key="5">
    <source>
        <dbReference type="Google" id="ProtNLM"/>
    </source>
</evidence>
<dbReference type="Proteomes" id="UP000617743">
    <property type="component" value="Unassembled WGS sequence"/>
</dbReference>
<dbReference type="InterPro" id="IPR012349">
    <property type="entry name" value="Split_barrel_FMN-bd"/>
</dbReference>
<reference evidence="4" key="1">
    <citation type="journal article" date="2019" name="Int. J. Syst. Evol. Microbiol.">
        <title>The Global Catalogue of Microorganisms (GCM) 10K type strain sequencing project: providing services to taxonomists for standard genome sequencing and annotation.</title>
        <authorList>
            <consortium name="The Broad Institute Genomics Platform"/>
            <consortium name="The Broad Institute Genome Sequencing Center for Infectious Disease"/>
            <person name="Wu L."/>
            <person name="Ma J."/>
        </authorList>
    </citation>
    <scope>NUCLEOTIDE SEQUENCE [LARGE SCALE GENOMIC DNA]</scope>
    <source>
        <strain evidence="4">JCM 4866</strain>
    </source>
</reference>
<dbReference type="EMBL" id="BMWC01000005">
    <property type="protein sequence ID" value="GGX05012.1"/>
    <property type="molecule type" value="Genomic_DNA"/>
</dbReference>
<keyword evidence="4" id="KW-1185">Reference proteome</keyword>
<gene>
    <name evidence="3" type="ORF">GCM10010383_38790</name>
</gene>
<name>A0ABQ2X8J9_9ACTN</name>
<sequence>MTHPLFVRFATSRAVLRIAPHVLPRCDLFLHRLTRGRLLPSRLVLDTIVLGTIGHRSGIPRATPLAAHRAADGTWLVVGSNFGRPHHPAWSTNLLHRPEATVTARGRSWQVSARQLTAHEKEQQRHRILLAIPFYDTYAARAGRDIRVFCLTPRPRPDPNDRP</sequence>
<dbReference type="InterPro" id="IPR004378">
    <property type="entry name" value="F420H2_quin_Rdtase"/>
</dbReference>
<evidence type="ECO:0000256" key="2">
    <source>
        <dbReference type="ARBA" id="ARBA00049106"/>
    </source>
</evidence>
<proteinExistence type="inferred from homology"/>
<protein>
    <recommendedName>
        <fullName evidence="5">Nitroreductase family deazaflavin-dependent oxidoreductase</fullName>
    </recommendedName>
</protein>
<dbReference type="Pfam" id="PF04075">
    <property type="entry name" value="F420H2_quin_red"/>
    <property type="match status" value="1"/>
</dbReference>
<dbReference type="PANTHER" id="PTHR39428">
    <property type="entry name" value="F420H(2)-DEPENDENT QUINONE REDUCTASE RV1261C"/>
    <property type="match status" value="1"/>
</dbReference>
<organism evidence="3 4">
    <name type="scientific">Streptomyces lomondensis</name>
    <dbReference type="NCBI Taxonomy" id="68229"/>
    <lineage>
        <taxon>Bacteria</taxon>
        <taxon>Bacillati</taxon>
        <taxon>Actinomycetota</taxon>
        <taxon>Actinomycetes</taxon>
        <taxon>Kitasatosporales</taxon>
        <taxon>Streptomycetaceae</taxon>
        <taxon>Streptomyces</taxon>
    </lineage>
</organism>